<protein>
    <recommendedName>
        <fullName evidence="3">STAS domain-containing protein</fullName>
    </recommendedName>
</protein>
<proteinExistence type="predicted"/>
<dbReference type="Proteomes" id="UP001497416">
    <property type="component" value="Unassembled WGS sequence"/>
</dbReference>
<evidence type="ECO:0008006" key="3">
    <source>
        <dbReference type="Google" id="ProtNLM"/>
    </source>
</evidence>
<accession>A0ABM9P5R0</accession>
<dbReference type="SUPFAM" id="SSF52091">
    <property type="entry name" value="SpoIIaa-like"/>
    <property type="match status" value="1"/>
</dbReference>
<organism evidence="1 2">
    <name type="scientific">Tenacibaculum platacis</name>
    <dbReference type="NCBI Taxonomy" id="3137852"/>
    <lineage>
        <taxon>Bacteria</taxon>
        <taxon>Pseudomonadati</taxon>
        <taxon>Bacteroidota</taxon>
        <taxon>Flavobacteriia</taxon>
        <taxon>Flavobacteriales</taxon>
        <taxon>Flavobacteriaceae</taxon>
        <taxon>Tenacibaculum</taxon>
    </lineage>
</organism>
<keyword evidence="2" id="KW-1185">Reference proteome</keyword>
<sequence>MSLQVTQNKGTVYLEGRINSTTARLFIIHAEHFVDKLKNIKINIDKVKEIDRDGIEAIKTVWSIALKRNKKFAVTGLGCKEIYDHFENQFIA</sequence>
<dbReference type="InterPro" id="IPR036513">
    <property type="entry name" value="STAS_dom_sf"/>
</dbReference>
<name>A0ABM9P5R0_9FLAO</name>
<reference evidence="1 2" key="1">
    <citation type="submission" date="2024-05" db="EMBL/GenBank/DDBJ databases">
        <authorList>
            <person name="Duchaud E."/>
        </authorList>
    </citation>
    <scope>NUCLEOTIDE SEQUENCE [LARGE SCALE GENOMIC DNA]</scope>
    <source>
        <strain evidence="1">Ena-SAMPLE-TAB-13-05-2024-13:56:06:370-140302</strain>
    </source>
</reference>
<dbReference type="EMBL" id="CAXIXY010000008">
    <property type="protein sequence ID" value="CAL2093754.1"/>
    <property type="molecule type" value="Genomic_DNA"/>
</dbReference>
<evidence type="ECO:0000313" key="1">
    <source>
        <dbReference type="EMBL" id="CAL2093754.1"/>
    </source>
</evidence>
<gene>
    <name evidence="1" type="ORF">T190607A01A_60009</name>
</gene>
<evidence type="ECO:0000313" key="2">
    <source>
        <dbReference type="Proteomes" id="UP001497416"/>
    </source>
</evidence>
<comment type="caution">
    <text evidence="1">The sequence shown here is derived from an EMBL/GenBank/DDBJ whole genome shotgun (WGS) entry which is preliminary data.</text>
</comment>
<dbReference type="RefSeq" id="WP_348713684.1">
    <property type="nucleotide sequence ID" value="NZ_CAXIXY010000008.1"/>
</dbReference>